<comment type="caution">
    <text evidence="1">The sequence shown here is derived from an EMBL/GenBank/DDBJ whole genome shotgun (WGS) entry which is preliminary data.</text>
</comment>
<accession>A0A5N7MTU7</accession>
<dbReference type="EMBL" id="VOSK01000363">
    <property type="protein sequence ID" value="MPR30403.1"/>
    <property type="molecule type" value="Genomic_DNA"/>
</dbReference>
<protein>
    <submittedName>
        <fullName evidence="1">DUF4102 domain-containing protein</fullName>
    </submittedName>
</protein>
<dbReference type="RefSeq" id="WP_152717245.1">
    <property type="nucleotide sequence ID" value="NZ_VOSJ01000396.1"/>
</dbReference>
<evidence type="ECO:0000313" key="2">
    <source>
        <dbReference type="Proteomes" id="UP000403266"/>
    </source>
</evidence>
<evidence type="ECO:0000313" key="1">
    <source>
        <dbReference type="EMBL" id="MPR30403.1"/>
    </source>
</evidence>
<dbReference type="OrthoDB" id="8020734at2"/>
<dbReference type="AlphaFoldDB" id="A0A5N7MTU7"/>
<keyword evidence="2" id="KW-1185">Reference proteome</keyword>
<gene>
    <name evidence="1" type="ORF">FS320_36635</name>
</gene>
<sequence length="86" mass="9694">MPRFKQLAKGEQPANPEKFILIEVIREPAIGYYYRVTGKGLGPDYQPSSVFPDCTLDKARERARELAKVVHLPVIYLSSGIAQMET</sequence>
<organism evidence="1 2">
    <name type="scientific">Microvirga tunisiensis</name>
    <dbReference type="NCBI Taxonomy" id="2108360"/>
    <lineage>
        <taxon>Bacteria</taxon>
        <taxon>Pseudomonadati</taxon>
        <taxon>Pseudomonadota</taxon>
        <taxon>Alphaproteobacteria</taxon>
        <taxon>Hyphomicrobiales</taxon>
        <taxon>Methylobacteriaceae</taxon>
        <taxon>Microvirga</taxon>
    </lineage>
</organism>
<reference evidence="1 2" key="1">
    <citation type="journal article" date="2019" name="Syst. Appl. Microbiol.">
        <title>Microvirga tunisiensis sp. nov., a root nodule symbiotic bacterium isolated from Lupinus micranthus and L. luteus grown in Northern Tunisia.</title>
        <authorList>
            <person name="Msaddak A."/>
            <person name="Rejili M."/>
            <person name="Duran D."/>
            <person name="Mars M."/>
            <person name="Palacios J.M."/>
            <person name="Ruiz-Argueso T."/>
            <person name="Rey L."/>
            <person name="Imperial J."/>
        </authorList>
    </citation>
    <scope>NUCLEOTIDE SEQUENCE [LARGE SCALE GENOMIC DNA]</scope>
    <source>
        <strain evidence="1 2">Lmie10</strain>
    </source>
</reference>
<dbReference type="Proteomes" id="UP000403266">
    <property type="component" value="Unassembled WGS sequence"/>
</dbReference>
<proteinExistence type="predicted"/>
<name>A0A5N7MTU7_9HYPH</name>